<evidence type="ECO:0000256" key="1">
    <source>
        <dbReference type="ARBA" id="ARBA00010688"/>
    </source>
</evidence>
<dbReference type="Gene3D" id="3.40.1190.20">
    <property type="match status" value="1"/>
</dbReference>
<evidence type="ECO:0000256" key="5">
    <source>
        <dbReference type="ARBA" id="ARBA00022840"/>
    </source>
</evidence>
<evidence type="ECO:0000256" key="2">
    <source>
        <dbReference type="ARBA" id="ARBA00022679"/>
    </source>
</evidence>
<feature type="domain" description="Carbohydrate kinase PfkB" evidence="6">
    <location>
        <begin position="9"/>
        <end position="303"/>
    </location>
</feature>
<evidence type="ECO:0000259" key="6">
    <source>
        <dbReference type="Pfam" id="PF00294"/>
    </source>
</evidence>
<dbReference type="GO" id="GO:0005524">
    <property type="term" value="F:ATP binding"/>
    <property type="evidence" value="ECO:0007669"/>
    <property type="project" value="UniProtKB-KW"/>
</dbReference>
<dbReference type="SUPFAM" id="SSF53613">
    <property type="entry name" value="Ribokinase-like"/>
    <property type="match status" value="1"/>
</dbReference>
<dbReference type="Proteomes" id="UP000078368">
    <property type="component" value="Unassembled WGS sequence"/>
</dbReference>
<reference evidence="7 8" key="1">
    <citation type="submission" date="2016-04" db="EMBL/GenBank/DDBJ databases">
        <title>Peptidophaga gingivicola gen. nov., sp. nov., isolated from human subgingival plaque.</title>
        <authorList>
            <person name="Beall C.J."/>
            <person name="Mokrzan E.M."/>
            <person name="Griffen A.L."/>
            <person name="Leys E.J."/>
        </authorList>
    </citation>
    <scope>NUCLEOTIDE SEQUENCE [LARGE SCALE GENOMIC DNA]</scope>
    <source>
        <strain evidence="7 8">BA112</strain>
    </source>
</reference>
<accession>A0A179B2J2</accession>
<protein>
    <submittedName>
        <fullName evidence="7">Fructokinase</fullName>
    </submittedName>
</protein>
<organism evidence="7 8">
    <name type="scientific">Peptidiphaga gingivicola</name>
    <dbReference type="NCBI Taxonomy" id="2741497"/>
    <lineage>
        <taxon>Bacteria</taxon>
        <taxon>Bacillati</taxon>
        <taxon>Actinomycetota</taxon>
        <taxon>Actinomycetes</taxon>
        <taxon>Actinomycetales</taxon>
        <taxon>Actinomycetaceae</taxon>
        <taxon>Peptidiphaga</taxon>
    </lineage>
</organism>
<dbReference type="EMBL" id="LVZK01000003">
    <property type="protein sequence ID" value="OAP85443.1"/>
    <property type="molecule type" value="Genomic_DNA"/>
</dbReference>
<dbReference type="PANTHER" id="PTHR43085:SF1">
    <property type="entry name" value="PSEUDOURIDINE KINASE-RELATED"/>
    <property type="match status" value="1"/>
</dbReference>
<dbReference type="InterPro" id="IPR002173">
    <property type="entry name" value="Carboh/pur_kinase_PfkB_CS"/>
</dbReference>
<comment type="similarity">
    <text evidence="1">Belongs to the carbohydrate kinase PfkB family.</text>
</comment>
<keyword evidence="4 7" id="KW-0418">Kinase</keyword>
<dbReference type="Pfam" id="PF00294">
    <property type="entry name" value="PfkB"/>
    <property type="match status" value="1"/>
</dbReference>
<evidence type="ECO:0000256" key="3">
    <source>
        <dbReference type="ARBA" id="ARBA00022741"/>
    </source>
</evidence>
<sequence length="320" mass="33846">MTTANKPVLCLGEALIDVVIRGEESAEHVGGSPLNVASVLANLDRPALIGAWWGKDRHGKLIEDFAAEHKVGVVPGSNGAFKTSLAYALLDELGRARYEFDLTWEVPPLPHPGDIAHLHTGSLAATLEPGGSAVLQAVKDFAAQGTVSYDPNARPAIMESPEKVIGRIEEIVALSDVVKASDEDLAWLYGEETPVEEVMRRWSKLGPGLVVVTRGPWGSYARLAAERDMLVVDPLTIDVVDTVGAGDSFMGGLLSGLLDAGFLGSIEAKARLREARWSEILPALHRGTVTSGLTVSKAGAYAPSATEVADVVKSDPKLAS</sequence>
<dbReference type="InterPro" id="IPR011611">
    <property type="entry name" value="PfkB_dom"/>
</dbReference>
<name>A0A179B2J2_9ACTO</name>
<dbReference type="AlphaFoldDB" id="A0A179B2J2"/>
<dbReference type="InterPro" id="IPR029056">
    <property type="entry name" value="Ribokinase-like"/>
</dbReference>
<dbReference type="PROSITE" id="PS00584">
    <property type="entry name" value="PFKB_KINASES_2"/>
    <property type="match status" value="1"/>
</dbReference>
<evidence type="ECO:0000313" key="7">
    <source>
        <dbReference type="EMBL" id="OAP85443.1"/>
    </source>
</evidence>
<dbReference type="PANTHER" id="PTHR43085">
    <property type="entry name" value="HEXOKINASE FAMILY MEMBER"/>
    <property type="match status" value="1"/>
</dbReference>
<keyword evidence="2" id="KW-0808">Transferase</keyword>
<comment type="caution">
    <text evidence="7">The sequence shown here is derived from an EMBL/GenBank/DDBJ whole genome shotgun (WGS) entry which is preliminary data.</text>
</comment>
<keyword evidence="8" id="KW-1185">Reference proteome</keyword>
<keyword evidence="3" id="KW-0547">Nucleotide-binding</keyword>
<dbReference type="GO" id="GO:0016301">
    <property type="term" value="F:kinase activity"/>
    <property type="evidence" value="ECO:0007669"/>
    <property type="project" value="UniProtKB-KW"/>
</dbReference>
<dbReference type="OrthoDB" id="9795789at2"/>
<proteinExistence type="inferred from homology"/>
<dbReference type="InterPro" id="IPR050306">
    <property type="entry name" value="PfkB_Carbo_kinase"/>
</dbReference>
<evidence type="ECO:0000256" key="4">
    <source>
        <dbReference type="ARBA" id="ARBA00022777"/>
    </source>
</evidence>
<dbReference type="STRING" id="1823756.A4H34_10200"/>
<evidence type="ECO:0000313" key="8">
    <source>
        <dbReference type="Proteomes" id="UP000078368"/>
    </source>
</evidence>
<gene>
    <name evidence="7" type="ORF">A4H34_10200</name>
</gene>
<dbReference type="RefSeq" id="WP_064232014.1">
    <property type="nucleotide sequence ID" value="NZ_LVZK01000003.1"/>
</dbReference>
<keyword evidence="5" id="KW-0067">ATP-binding</keyword>